<dbReference type="AlphaFoldDB" id="C4JKB6"/>
<evidence type="ECO:0000313" key="3">
    <source>
        <dbReference type="Proteomes" id="UP000002058"/>
    </source>
</evidence>
<feature type="transmembrane region" description="Helical" evidence="1">
    <location>
        <begin position="91"/>
        <end position="112"/>
    </location>
</feature>
<proteinExistence type="predicted"/>
<dbReference type="GeneID" id="8441269"/>
<protein>
    <submittedName>
        <fullName evidence="2">Uncharacterized protein</fullName>
    </submittedName>
</protein>
<organism evidence="2 3">
    <name type="scientific">Uncinocarpus reesii (strain UAMH 1704)</name>
    <dbReference type="NCBI Taxonomy" id="336963"/>
    <lineage>
        <taxon>Eukaryota</taxon>
        <taxon>Fungi</taxon>
        <taxon>Dikarya</taxon>
        <taxon>Ascomycota</taxon>
        <taxon>Pezizomycotina</taxon>
        <taxon>Eurotiomycetes</taxon>
        <taxon>Eurotiomycetidae</taxon>
        <taxon>Onygenales</taxon>
        <taxon>Onygenaceae</taxon>
        <taxon>Uncinocarpus</taxon>
    </lineage>
</organism>
<keyword evidence="1" id="KW-0472">Membrane</keyword>
<gene>
    <name evidence="2" type="ORF">UREG_02073</name>
</gene>
<dbReference type="Proteomes" id="UP000002058">
    <property type="component" value="Unassembled WGS sequence"/>
</dbReference>
<accession>C4JKB6</accession>
<evidence type="ECO:0000313" key="2">
    <source>
        <dbReference type="EMBL" id="EEP77224.1"/>
    </source>
</evidence>
<name>C4JKB6_UNCRE</name>
<dbReference type="KEGG" id="ure:UREG_02073"/>
<dbReference type="InParanoid" id="C4JKB6"/>
<sequence length="133" mass="15004">MSNSNGLKSLWSNTDQWQQIEESTDQVLAGANGTTISHSTMRELARECTCDIAHEAEGFMWALFYFPVGFKKNANVTGQGPERRTFMRLRFWAFLMWVSTFAHFCISFASSADDGGNITNRFSFFCGVLPSPH</sequence>
<dbReference type="EMBL" id="CH476615">
    <property type="protein sequence ID" value="EEP77224.1"/>
    <property type="molecule type" value="Genomic_DNA"/>
</dbReference>
<dbReference type="RefSeq" id="XP_002542557.1">
    <property type="nucleotide sequence ID" value="XM_002542511.1"/>
</dbReference>
<reference evidence="3" key="1">
    <citation type="journal article" date="2009" name="Genome Res.">
        <title>Comparative genomic analyses of the human fungal pathogens Coccidioides and their relatives.</title>
        <authorList>
            <person name="Sharpton T.J."/>
            <person name="Stajich J.E."/>
            <person name="Rounsley S.D."/>
            <person name="Gardner M.J."/>
            <person name="Wortman J.R."/>
            <person name="Jordar V.S."/>
            <person name="Maiti R."/>
            <person name="Kodira C.D."/>
            <person name="Neafsey D.E."/>
            <person name="Zeng Q."/>
            <person name="Hung C.-Y."/>
            <person name="McMahan C."/>
            <person name="Muszewska A."/>
            <person name="Grynberg M."/>
            <person name="Mandel M.A."/>
            <person name="Kellner E.M."/>
            <person name="Barker B.M."/>
            <person name="Galgiani J.N."/>
            <person name="Orbach M.J."/>
            <person name="Kirkland T.N."/>
            <person name="Cole G.T."/>
            <person name="Henn M.R."/>
            <person name="Birren B.W."/>
            <person name="Taylor J.W."/>
        </authorList>
    </citation>
    <scope>NUCLEOTIDE SEQUENCE [LARGE SCALE GENOMIC DNA]</scope>
    <source>
        <strain evidence="3">UAMH 1704</strain>
    </source>
</reference>
<dbReference type="HOGENOM" id="CLU_1908243_0_0_1"/>
<keyword evidence="1" id="KW-0812">Transmembrane</keyword>
<keyword evidence="1" id="KW-1133">Transmembrane helix</keyword>
<dbReference type="VEuPathDB" id="FungiDB:UREG_02073"/>
<evidence type="ECO:0000256" key="1">
    <source>
        <dbReference type="SAM" id="Phobius"/>
    </source>
</evidence>
<keyword evidence="3" id="KW-1185">Reference proteome</keyword>